<accession>A0A3M8L1F0</accession>
<feature type="compositionally biased region" description="Low complexity" evidence="1">
    <location>
        <begin position="34"/>
        <end position="48"/>
    </location>
</feature>
<dbReference type="PANTHER" id="PTHR39335:SF1">
    <property type="entry name" value="BLL4220 PROTEIN"/>
    <property type="match status" value="1"/>
</dbReference>
<proteinExistence type="predicted"/>
<dbReference type="PANTHER" id="PTHR39335">
    <property type="entry name" value="BLL4220 PROTEIN"/>
    <property type="match status" value="1"/>
</dbReference>
<keyword evidence="4" id="KW-1185">Reference proteome</keyword>
<dbReference type="GO" id="GO:0043448">
    <property type="term" value="P:alkane catabolic process"/>
    <property type="evidence" value="ECO:0007669"/>
    <property type="project" value="TreeGrafter"/>
</dbReference>
<feature type="region of interest" description="Disordered" evidence="1">
    <location>
        <begin position="27"/>
        <end position="51"/>
    </location>
</feature>
<dbReference type="InterPro" id="IPR005297">
    <property type="entry name" value="Lipoprotein_repeat"/>
</dbReference>
<organism evidence="3 4">
    <name type="scientific">Cryobacterium tepidiphilum</name>
    <dbReference type="NCBI Taxonomy" id="2486026"/>
    <lineage>
        <taxon>Bacteria</taxon>
        <taxon>Bacillati</taxon>
        <taxon>Actinomycetota</taxon>
        <taxon>Actinomycetes</taxon>
        <taxon>Micrococcales</taxon>
        <taxon>Microbacteriaceae</taxon>
        <taxon>Cryobacterium</taxon>
    </lineage>
</organism>
<evidence type="ECO:0008006" key="5">
    <source>
        <dbReference type="Google" id="ProtNLM"/>
    </source>
</evidence>
<protein>
    <recommendedName>
        <fullName evidence="5">Lipoprotein with Yx(FWY)xxD motif</fullName>
    </recommendedName>
</protein>
<gene>
    <name evidence="3" type="ORF">EEJ31_10095</name>
</gene>
<dbReference type="Pfam" id="PF03640">
    <property type="entry name" value="Lipoprotein_15"/>
    <property type="match status" value="2"/>
</dbReference>
<dbReference type="EMBL" id="RDSR01000016">
    <property type="protein sequence ID" value="RNE59377.1"/>
    <property type="molecule type" value="Genomic_DNA"/>
</dbReference>
<comment type="caution">
    <text evidence="3">The sequence shown here is derived from an EMBL/GenBank/DDBJ whole genome shotgun (WGS) entry which is preliminary data.</text>
</comment>
<dbReference type="RefSeq" id="WP_123046174.1">
    <property type="nucleotide sequence ID" value="NZ_RDSR01000016.1"/>
</dbReference>
<keyword evidence="2" id="KW-0732">Signal</keyword>
<dbReference type="Proteomes" id="UP000279859">
    <property type="component" value="Unassembled WGS sequence"/>
</dbReference>
<evidence type="ECO:0000256" key="2">
    <source>
        <dbReference type="SAM" id="SignalP"/>
    </source>
</evidence>
<reference evidence="3 4" key="1">
    <citation type="submission" date="2018-11" db="EMBL/GenBank/DDBJ databases">
        <title>Cryobacterium sp. nov., isolated from rhizosphere soil of lettuce.</title>
        <authorList>
            <person name="Wang Y."/>
        </authorList>
    </citation>
    <scope>NUCLEOTIDE SEQUENCE [LARGE SCALE GENOMIC DNA]</scope>
    <source>
        <strain evidence="3 4">NEAU-85</strain>
    </source>
</reference>
<sequence>MRTRHGFLIVAALATIGLAGCAPGGSNAGGGTTGATSSPAPEMSSGSSDLATASTPLGTVVVDAAGMTVYVFDKDTAGSGTSACTGACLANWPPVTTTASTPTADGVTGALGTIQTPNGKMQVTLQGLPLYTYAGDKAAGDVTGQGVKNIWWAVAPSGEKVTQASTGTGY</sequence>
<evidence type="ECO:0000256" key="1">
    <source>
        <dbReference type="SAM" id="MobiDB-lite"/>
    </source>
</evidence>
<name>A0A3M8L1F0_9MICO</name>
<evidence type="ECO:0000313" key="4">
    <source>
        <dbReference type="Proteomes" id="UP000279859"/>
    </source>
</evidence>
<dbReference type="AlphaFoldDB" id="A0A3M8L1F0"/>
<feature type="signal peptide" evidence="2">
    <location>
        <begin position="1"/>
        <end position="28"/>
    </location>
</feature>
<feature type="chain" id="PRO_5018054973" description="Lipoprotein with Yx(FWY)xxD motif" evidence="2">
    <location>
        <begin position="29"/>
        <end position="170"/>
    </location>
</feature>
<dbReference type="OrthoDB" id="597632at2"/>
<dbReference type="PROSITE" id="PS51257">
    <property type="entry name" value="PROKAR_LIPOPROTEIN"/>
    <property type="match status" value="1"/>
</dbReference>
<evidence type="ECO:0000313" key="3">
    <source>
        <dbReference type="EMBL" id="RNE59377.1"/>
    </source>
</evidence>